<gene>
    <name evidence="1" type="ORF">D5086_017408</name>
</gene>
<evidence type="ECO:0000313" key="2">
    <source>
        <dbReference type="Proteomes" id="UP000309997"/>
    </source>
</evidence>
<evidence type="ECO:0000313" key="1">
    <source>
        <dbReference type="EMBL" id="KAL3583076.1"/>
    </source>
</evidence>
<accession>A0ACC4BXC5</accession>
<name>A0ACC4BXC5_POPAL</name>
<sequence>MAGSSSHHIRNICVFGGSSPGKEKEFLESTNHLGRVLAERKIHLVYGGGSLGLMEGVSMAAFLGGSQVLGVVPKALATGDIIGKAIGEEIQVPTMSDRLNAMFSHADAFIAVPGGLGTLEEIFHISSWAQLYIHHKPIARQILISAATAEQLIDELQSFIPVVDSSMSQLNLSITERRKKLRLDLSLSL</sequence>
<reference evidence="1 2" key="1">
    <citation type="journal article" date="2024" name="Plant Biotechnol. J.">
        <title>Genome and CRISPR/Cas9 system of a widespread forest tree (Populus alba) in the world.</title>
        <authorList>
            <person name="Liu Y.J."/>
            <person name="Jiang P.F."/>
            <person name="Han X.M."/>
            <person name="Li X.Y."/>
            <person name="Wang H.M."/>
            <person name="Wang Y.J."/>
            <person name="Wang X.X."/>
            <person name="Zeng Q.Y."/>
        </authorList>
    </citation>
    <scope>NUCLEOTIDE SEQUENCE [LARGE SCALE GENOMIC DNA]</scope>
    <source>
        <strain evidence="2">cv. PAL-ZL1</strain>
    </source>
</reference>
<comment type="caution">
    <text evidence="1">The sequence shown here is derived from an EMBL/GenBank/DDBJ whole genome shotgun (WGS) entry which is preliminary data.</text>
</comment>
<proteinExistence type="predicted"/>
<dbReference type="EMBL" id="RCHU02000008">
    <property type="protein sequence ID" value="KAL3583076.1"/>
    <property type="molecule type" value="Genomic_DNA"/>
</dbReference>
<keyword evidence="2" id="KW-1185">Reference proteome</keyword>
<protein>
    <submittedName>
        <fullName evidence="1">Uncharacterized protein</fullName>
    </submittedName>
</protein>
<organism evidence="1 2">
    <name type="scientific">Populus alba</name>
    <name type="common">White poplar</name>
    <dbReference type="NCBI Taxonomy" id="43335"/>
    <lineage>
        <taxon>Eukaryota</taxon>
        <taxon>Viridiplantae</taxon>
        <taxon>Streptophyta</taxon>
        <taxon>Embryophyta</taxon>
        <taxon>Tracheophyta</taxon>
        <taxon>Spermatophyta</taxon>
        <taxon>Magnoliopsida</taxon>
        <taxon>eudicotyledons</taxon>
        <taxon>Gunneridae</taxon>
        <taxon>Pentapetalae</taxon>
        <taxon>rosids</taxon>
        <taxon>fabids</taxon>
        <taxon>Malpighiales</taxon>
        <taxon>Salicaceae</taxon>
        <taxon>Saliceae</taxon>
        <taxon>Populus</taxon>
    </lineage>
</organism>
<dbReference type="Proteomes" id="UP000309997">
    <property type="component" value="Unassembled WGS sequence"/>
</dbReference>